<evidence type="ECO:0000313" key="3">
    <source>
        <dbReference type="Proteomes" id="UP000092024"/>
    </source>
</evidence>
<dbReference type="AlphaFoldDB" id="A0A1A5YM19"/>
<evidence type="ECO:0000256" key="1">
    <source>
        <dbReference type="SAM" id="Phobius"/>
    </source>
</evidence>
<accession>A0A1A5YM19</accession>
<dbReference type="EMBL" id="LYPA01000047">
    <property type="protein sequence ID" value="OBR66425.1"/>
    <property type="molecule type" value="Genomic_DNA"/>
</dbReference>
<sequence>MRKTADWLVHLFVFLSIYYLLFYGAKLFLQDWYISLAFTNVIQTVILVVLGIISFVATVKLVQLSRKKEY</sequence>
<dbReference type="RefSeq" id="WP_068682144.1">
    <property type="nucleotide sequence ID" value="NZ_LYPA01000047.1"/>
</dbReference>
<keyword evidence="1" id="KW-0812">Transmembrane</keyword>
<dbReference type="Proteomes" id="UP000092024">
    <property type="component" value="Unassembled WGS sequence"/>
</dbReference>
<name>A0A1A5YM19_9BACL</name>
<keyword evidence="1" id="KW-0472">Membrane</keyword>
<protein>
    <submittedName>
        <fullName evidence="2">Uncharacterized protein</fullName>
    </submittedName>
</protein>
<dbReference type="STRING" id="1844972.A7K91_24745"/>
<feature type="transmembrane region" description="Helical" evidence="1">
    <location>
        <begin position="7"/>
        <end position="29"/>
    </location>
</feature>
<reference evidence="2 3" key="1">
    <citation type="submission" date="2016-05" db="EMBL/GenBank/DDBJ databases">
        <title>Paenibacillus oryzae. sp. nov., isolated from the rice root.</title>
        <authorList>
            <person name="Zhang J."/>
            <person name="Zhang X."/>
        </authorList>
    </citation>
    <scope>NUCLEOTIDE SEQUENCE [LARGE SCALE GENOMIC DNA]</scope>
    <source>
        <strain evidence="2 3">1DrF-4</strain>
    </source>
</reference>
<organism evidence="2 3">
    <name type="scientific">Paenibacillus oryzae</name>
    <dbReference type="NCBI Taxonomy" id="1844972"/>
    <lineage>
        <taxon>Bacteria</taxon>
        <taxon>Bacillati</taxon>
        <taxon>Bacillota</taxon>
        <taxon>Bacilli</taxon>
        <taxon>Bacillales</taxon>
        <taxon>Paenibacillaceae</taxon>
        <taxon>Paenibacillus</taxon>
    </lineage>
</organism>
<comment type="caution">
    <text evidence="2">The sequence shown here is derived from an EMBL/GenBank/DDBJ whole genome shotgun (WGS) entry which is preliminary data.</text>
</comment>
<feature type="transmembrane region" description="Helical" evidence="1">
    <location>
        <begin position="41"/>
        <end position="62"/>
    </location>
</feature>
<keyword evidence="3" id="KW-1185">Reference proteome</keyword>
<evidence type="ECO:0000313" key="2">
    <source>
        <dbReference type="EMBL" id="OBR66425.1"/>
    </source>
</evidence>
<keyword evidence="1" id="KW-1133">Transmembrane helix</keyword>
<gene>
    <name evidence="2" type="ORF">A7K91_24745</name>
</gene>
<proteinExistence type="predicted"/>